<evidence type="ECO:0000259" key="1">
    <source>
        <dbReference type="Pfam" id="PF12705"/>
    </source>
</evidence>
<protein>
    <submittedName>
        <fullName evidence="2">Nuclease</fullName>
    </submittedName>
</protein>
<accession>A0ABN6QEJ0</accession>
<gene>
    <name evidence="2" type="ORF">Abiwalacus_01870</name>
</gene>
<evidence type="ECO:0000313" key="2">
    <source>
        <dbReference type="EMBL" id="BDL42613.1"/>
    </source>
</evidence>
<organism evidence="2 3">
    <name type="scientific">Akkermansia biwaensis</name>
    <dbReference type="NCBI Taxonomy" id="2946555"/>
    <lineage>
        <taxon>Bacteria</taxon>
        <taxon>Pseudomonadati</taxon>
        <taxon>Verrucomicrobiota</taxon>
        <taxon>Verrucomicrobiia</taxon>
        <taxon>Verrucomicrobiales</taxon>
        <taxon>Akkermansiaceae</taxon>
        <taxon>Akkermansia</taxon>
    </lineage>
</organism>
<sequence length="959" mass="108789">MHRFFLSWDKPACCAVAERLLAVEMDFYKHAVLVPTRESGRQLREFLTASCPEKAVFPPHVLPADQFIQPEEEEDEATRLEELAAWMQSLGDAPHRLYPRLFPKRMPDDFSSLLDMAAALQTLSHSMLNHGVTCGQAADACSGMDERWPDLSRLFSRCGGHLDGWQLRNRTESLLHAAAPSHLASTLLETGGQIIVACVPDIPRPLKHALRHAEEQGIPVQIWVHAPEEERDTFDDWGCPRPEIWAERAIPVREEQIRVTPGPGRLAAETCRIIAQTAESGKTDVALGVCDPDMNVALDARLRSYGWGLYNPEGRPFAGTGIMDLLRHLLLAVEENGKARPVFNLMRSSLLCASLGIRDQQYCCASLDRVRQKFLPETEEYLLKRLRTDHPGAIPSVCKILEWRDRMKEPRQLGERLLAWYPALAAAYGADTEAAETFHSCISGLARLQKKSGLFSAPAMALQLLMRCLHAARVKNGRKEHAVLDALGWMELHFRPEKNLIVTGLNEGIVPEGGMADQFMPEPLRESLGMDSFSRKKARDSFLLTALIHSREREGSLFFVLSRTSSRNDPLTPSSLLMRCADEELPRRVELLFRECSAPEPPLPYRRGGWHIQPAEGWKTATDITAMAPGYRNPWKEREKAFSPTTLKNFLACPMRFWVREALHLNEDEFQPDKEDMAANELGTMLHDVLEQFCRLHPSLEDGMTTASLQREIGEILDETFTRQYGSRPLMPLLLQKRSMEQRLNVYAEQHLEDLRNGWTCIAFEQSVENWRLGDFSLRFRIDRIDRHADGSLRVIDYKTGKTDSCEKKHLGTMKRPDALPLLSPALHPYTRRQKNGKAVHFRWKDLQLPLYVLWAMEEYCGRPTAAYYALPANPLDIGISAWDTLHDPQPGCDICALESARSWILELMRLIREGRGLITAEELGWDTPSYDVFKDLVSSSHETLQDLLGLNITPHLPF</sequence>
<evidence type="ECO:0000313" key="3">
    <source>
        <dbReference type="Proteomes" id="UP001062263"/>
    </source>
</evidence>
<dbReference type="EMBL" id="AP025943">
    <property type="protein sequence ID" value="BDL42613.1"/>
    <property type="molecule type" value="Genomic_DNA"/>
</dbReference>
<proteinExistence type="predicted"/>
<dbReference type="Pfam" id="PF12705">
    <property type="entry name" value="PDDEXK_1"/>
    <property type="match status" value="1"/>
</dbReference>
<dbReference type="InterPro" id="IPR011604">
    <property type="entry name" value="PDDEXK-like_dom_sf"/>
</dbReference>
<dbReference type="Gene3D" id="3.90.320.10">
    <property type="match status" value="1"/>
</dbReference>
<feature type="domain" description="PD-(D/E)XK endonuclease-like" evidence="1">
    <location>
        <begin position="642"/>
        <end position="804"/>
    </location>
</feature>
<dbReference type="RefSeq" id="WP_215434941.1">
    <property type="nucleotide sequence ID" value="NZ_AP025943.1"/>
</dbReference>
<reference evidence="2" key="1">
    <citation type="submission" date="2022-06" db="EMBL/GenBank/DDBJ databases">
        <title>Akkermansia biwalacus sp. nov., an anaerobic mucin-degrading bacterium isolated from human intestine.</title>
        <authorList>
            <person name="Kobayashi Y."/>
            <person name="Inoue S."/>
            <person name="Kawahara T."/>
            <person name="Kohda N."/>
        </authorList>
    </citation>
    <scope>NUCLEOTIDE SEQUENCE</scope>
    <source>
        <strain evidence="2">WON2089</strain>
    </source>
</reference>
<dbReference type="InterPro" id="IPR038726">
    <property type="entry name" value="PDDEXK_AddAB-type"/>
</dbReference>
<keyword evidence="3" id="KW-1185">Reference proteome</keyword>
<dbReference type="Proteomes" id="UP001062263">
    <property type="component" value="Chromosome"/>
</dbReference>
<name>A0ABN6QEJ0_9BACT</name>